<proteinExistence type="predicted"/>
<sequence length="88" mass="9627">MKSALLLQLLLIHLTPQQVPGSPKQHFMKYILEPPPCRSDPGNCTQFCTMQEDCKNGLQCCSAFCGIVCSLNKNINYDSFLGSGDSSA</sequence>
<dbReference type="KEGG" id="vvp:112931910"/>
<feature type="chain" id="PRO_5047513071" evidence="1">
    <location>
        <begin position="22"/>
        <end position="88"/>
    </location>
</feature>
<reference evidence="3" key="2">
    <citation type="submission" date="2025-08" db="UniProtKB">
        <authorList>
            <consortium name="RefSeq"/>
        </authorList>
    </citation>
    <scope>IDENTIFICATION</scope>
    <source>
        <tissue evidence="3">Cell line</tissue>
    </source>
</reference>
<evidence type="ECO:0000256" key="1">
    <source>
        <dbReference type="SAM" id="SignalP"/>
    </source>
</evidence>
<keyword evidence="2" id="KW-1185">Reference proteome</keyword>
<dbReference type="CTD" id="164237"/>
<evidence type="ECO:0000313" key="2">
    <source>
        <dbReference type="Proteomes" id="UP001652641"/>
    </source>
</evidence>
<keyword evidence="1" id="KW-0732">Signal</keyword>
<organism evidence="2 3">
    <name type="scientific">Vulpes vulpes</name>
    <name type="common">Red fox</name>
    <dbReference type="NCBI Taxonomy" id="9627"/>
    <lineage>
        <taxon>Eukaryota</taxon>
        <taxon>Metazoa</taxon>
        <taxon>Chordata</taxon>
        <taxon>Craniata</taxon>
        <taxon>Vertebrata</taxon>
        <taxon>Euteleostomi</taxon>
        <taxon>Mammalia</taxon>
        <taxon>Eutheria</taxon>
        <taxon>Laurasiatheria</taxon>
        <taxon>Carnivora</taxon>
        <taxon>Caniformia</taxon>
        <taxon>Canidae</taxon>
        <taxon>Vulpes</taxon>
    </lineage>
</organism>
<protein>
    <submittedName>
        <fullName evidence="3">WAP four-disulfide core domain protein 13</fullName>
    </submittedName>
</protein>
<dbReference type="AlphaFoldDB" id="A0A3Q7UBF2"/>
<accession>A0A3Q7UBF2</accession>
<evidence type="ECO:0000313" key="3">
    <source>
        <dbReference type="RefSeq" id="XP_025870502.2"/>
    </source>
</evidence>
<reference key="1">
    <citation type="submission" date="2019-01" db="UniProtKB">
        <authorList>
            <consortium name="RefSeq"/>
        </authorList>
    </citation>
    <scope>IDENTIFICATION</scope>
</reference>
<dbReference type="RefSeq" id="XP_025870502.2">
    <property type="nucleotide sequence ID" value="XM_026014717.2"/>
</dbReference>
<gene>
    <name evidence="3" type="primary">WFDC13</name>
</gene>
<name>A0A3Q7UBF2_VULVU</name>
<dbReference type="Proteomes" id="UP001652641">
    <property type="component" value="Chromosome 14"/>
</dbReference>
<dbReference type="GeneID" id="112931910"/>
<feature type="signal peptide" evidence="1">
    <location>
        <begin position="1"/>
        <end position="21"/>
    </location>
</feature>